<evidence type="ECO:0000313" key="16">
    <source>
        <dbReference type="EMBL" id="CAD8165449.1"/>
    </source>
</evidence>
<dbReference type="CDD" id="cd00200">
    <property type="entry name" value="WD40"/>
    <property type="match status" value="1"/>
</dbReference>
<organism evidence="16 17">
    <name type="scientific">Paramecium octaurelia</name>
    <dbReference type="NCBI Taxonomy" id="43137"/>
    <lineage>
        <taxon>Eukaryota</taxon>
        <taxon>Sar</taxon>
        <taxon>Alveolata</taxon>
        <taxon>Ciliophora</taxon>
        <taxon>Intramacronucleata</taxon>
        <taxon>Oligohymenophorea</taxon>
        <taxon>Peniculida</taxon>
        <taxon>Parameciidae</taxon>
        <taxon>Paramecium</taxon>
    </lineage>
</organism>
<dbReference type="PROSITE" id="PS50082">
    <property type="entry name" value="WD_REPEATS_2"/>
    <property type="match status" value="5"/>
</dbReference>
<dbReference type="GO" id="GO:0006886">
    <property type="term" value="P:intracellular protein transport"/>
    <property type="evidence" value="ECO:0007669"/>
    <property type="project" value="InterPro"/>
</dbReference>
<dbReference type="FunFam" id="2.130.10.10:FF:000016">
    <property type="entry name" value="Coatomer alpha subunit, putative"/>
    <property type="match status" value="1"/>
</dbReference>
<comment type="function">
    <text evidence="11">The coatomer is a cytosolic protein complex that binds to dilysine motifs and reversibly associates with Golgi non-clathrin-coated vesicles, which further mediate biosynthetic protein transport from the ER, via the Golgi up to the trans Golgi network. Coatomer complex is required for budding from Golgi membranes, and is essential for the retrograde Golgi-to-ER transport of dilysine-tagged proteins.</text>
</comment>
<evidence type="ECO:0000256" key="4">
    <source>
        <dbReference type="ARBA" id="ARBA00022490"/>
    </source>
</evidence>
<feature type="repeat" description="WD" evidence="13">
    <location>
        <begin position="234"/>
        <end position="275"/>
    </location>
</feature>
<feature type="repeat" description="WD" evidence="13">
    <location>
        <begin position="129"/>
        <end position="161"/>
    </location>
</feature>
<dbReference type="SMART" id="SM00320">
    <property type="entry name" value="WD40"/>
    <property type="match status" value="7"/>
</dbReference>
<dbReference type="GO" id="GO:0030126">
    <property type="term" value="C:COPI vesicle coat"/>
    <property type="evidence" value="ECO:0007669"/>
    <property type="project" value="InterPro"/>
</dbReference>
<dbReference type="InterPro" id="IPR010714">
    <property type="entry name" value="Coatomer_asu_C"/>
</dbReference>
<dbReference type="Pfam" id="PF06957">
    <property type="entry name" value="COPI_C"/>
    <property type="match status" value="1"/>
</dbReference>
<evidence type="ECO:0000256" key="12">
    <source>
        <dbReference type="ARBA" id="ARBA00032920"/>
    </source>
</evidence>
<evidence type="ECO:0000256" key="1">
    <source>
        <dbReference type="ARBA" id="ARBA00004255"/>
    </source>
</evidence>
<dbReference type="InterPro" id="IPR050844">
    <property type="entry name" value="Coatomer_complex_subunit"/>
</dbReference>
<dbReference type="FunFam" id="1.25.40.470:FF:000002">
    <property type="entry name" value="Coatomer subunit alpha"/>
    <property type="match status" value="1"/>
</dbReference>
<dbReference type="GO" id="GO:0006890">
    <property type="term" value="P:retrograde vesicle-mediated transport, Golgi to endoplasmic reticulum"/>
    <property type="evidence" value="ECO:0007669"/>
    <property type="project" value="TreeGrafter"/>
</dbReference>
<evidence type="ECO:0000256" key="10">
    <source>
        <dbReference type="ARBA" id="ARBA00023136"/>
    </source>
</evidence>
<dbReference type="GO" id="GO:0006888">
    <property type="term" value="P:endoplasmic reticulum to Golgi vesicle-mediated transport"/>
    <property type="evidence" value="ECO:0007669"/>
    <property type="project" value="TreeGrafter"/>
</dbReference>
<keyword evidence="9" id="KW-0333">Golgi apparatus</keyword>
<evidence type="ECO:0000256" key="3">
    <source>
        <dbReference type="ARBA" id="ARBA00022448"/>
    </source>
</evidence>
<keyword evidence="7" id="KW-0931">ER-Golgi transport</keyword>
<evidence type="ECO:0000259" key="14">
    <source>
        <dbReference type="Pfam" id="PF06957"/>
    </source>
</evidence>
<evidence type="ECO:0000259" key="15">
    <source>
        <dbReference type="Pfam" id="PF23953"/>
    </source>
</evidence>
<dbReference type="GO" id="GO:0006891">
    <property type="term" value="P:intra-Golgi vesicle-mediated transport"/>
    <property type="evidence" value="ECO:0007669"/>
    <property type="project" value="TreeGrafter"/>
</dbReference>
<dbReference type="GO" id="GO:0000139">
    <property type="term" value="C:Golgi membrane"/>
    <property type="evidence" value="ECO:0007669"/>
    <property type="project" value="UniProtKB-SubCell"/>
</dbReference>
<dbReference type="Proteomes" id="UP000683925">
    <property type="component" value="Unassembled WGS sequence"/>
</dbReference>
<dbReference type="OMA" id="ACHPNNY"/>
<evidence type="ECO:0000256" key="7">
    <source>
        <dbReference type="ARBA" id="ARBA00022892"/>
    </source>
</evidence>
<keyword evidence="5 13" id="KW-0853">WD repeat</keyword>
<gene>
    <name evidence="16" type="ORF">POCTA_138.1.T0460291</name>
</gene>
<evidence type="ECO:0000256" key="9">
    <source>
        <dbReference type="ARBA" id="ARBA00023034"/>
    </source>
</evidence>
<dbReference type="Pfam" id="PF23953">
    <property type="entry name" value="TPR_COPA_B"/>
    <property type="match status" value="1"/>
</dbReference>
<keyword evidence="3" id="KW-0813">Transport</keyword>
<dbReference type="InterPro" id="IPR001680">
    <property type="entry name" value="WD40_rpt"/>
</dbReference>
<keyword evidence="6" id="KW-0677">Repeat</keyword>
<evidence type="ECO:0000313" key="17">
    <source>
        <dbReference type="Proteomes" id="UP000683925"/>
    </source>
</evidence>
<evidence type="ECO:0000256" key="13">
    <source>
        <dbReference type="PROSITE-ProRule" id="PRU00221"/>
    </source>
</evidence>
<dbReference type="AlphaFoldDB" id="A0A8S1UP12"/>
<dbReference type="InterPro" id="IPR056176">
    <property type="entry name" value="TPR_COPA_B"/>
</dbReference>
<keyword evidence="10" id="KW-0472">Membrane</keyword>
<dbReference type="PROSITE" id="PS50294">
    <property type="entry name" value="WD_REPEATS_REGION"/>
    <property type="match status" value="5"/>
</dbReference>
<dbReference type="PANTHER" id="PTHR19876:SF1">
    <property type="entry name" value="COATOMER SUBUNIT ALPHA"/>
    <property type="match status" value="1"/>
</dbReference>
<sequence length="1174" mass="135689">MFIKFQRRSDRVKSVSFHPHRPWVLSALHSGVIELIDYRIKKRIATYEDHKGAVRSVQFHPQLNLFCSGGDDFTVRVWNFKQCQFTLKGHLDYVRCVTFHPTNPWVLSGSDDQTARVWNYQSRQTIAILTGHTHYIMSCHFHPTQDFIVTCSLDQTARLWNYGVLKQRYAQKKNQEYVLSGAEVQVIAIMDGHKDQLNWCAFHKSEPFIITSGDDKNIKMWKYNENKAWEFDSLTGHTNNVCCAEFHSKGDVIISDSEDHTIRIWDSATRKQIALFENHHFDRYWIVACHPNNYYFACGSDTMLQVFTLHKDRVPVLLVNERYLCMAEQKILKVIELNSGQQQTIRDISTLITPTPTVLEDNIESIEYNTYDTQKTQLMVRCIRSIKQDSSQLKRHLLIAFQPQKGDSGVKQFNSKSACFIGKNKIARINQESQIELYNYETEAVSIIDDKVASKLFTAPGGKLLIYRDARQQIKSFQEFLIYNLAQWNNKNYLELFDPLAKQSLHQVEYSDAKYVQYHDSYLIVQGKLTLTILTKQLQKLIEIKEQVNIKSFIWVNNFIIYTTKSQIKYLLLNGDTGVLKSTENILYLVKGEEQQQNKLKLIAVDNTAQYITQVLDIQEPLFKIAILNKDLSAIHKFVEINQNEAVLSYLYQKRLASVALKLVKDKQAKFSLSLDSGNLEQAYKAAIEIKDTNLFEQLRSEALRQGNSLLVDVCDQQLNQFDRLAFLYLCTGNTEKQEKLQNIQPNYIYQSQTSKLKSIKQNLPKLAQIVDHLNGNNQKLDKNQSETIEWIKSLGGSQALIPPIPIMKFKNDPWPLYQMNEQDIINLEVTEESVVPQDIFTIQKQVIEEVQVEEQINNDGQWGLEDEPEEEFFEPKVIQEKDKSIDEQALRGVFLEQKGEVAVKYFAAGDYEEGIRLLKQQINLNNHQQLLKLLTGGTSFQVLSSIPYLSNSTLPVKLNRLNEVKTLIKQGYKFTTDAKFEEVSNCFQQVLQKLLLTDFETSQIEEVKKYINISRNYMIAMRCDSLKKECNALEMACKMATIELLPSHRILALRQALSISYKQKNFITCQQIAKKLIELLKNDTTQKPEVLQNAQKYEKASQQQNTNAIQIDFNQSWLNEQPIYSVNTLKNIQNYKTCPYDGSTYENDYSQLCLVCGLCLVGKAPGLKNLQQP</sequence>
<keyword evidence="8" id="KW-0653">Protein transport</keyword>
<dbReference type="Pfam" id="PF00400">
    <property type="entry name" value="WD40"/>
    <property type="match status" value="5"/>
</dbReference>
<dbReference type="EMBL" id="CAJJDP010000046">
    <property type="protein sequence ID" value="CAD8165449.1"/>
    <property type="molecule type" value="Genomic_DNA"/>
</dbReference>
<evidence type="ECO:0000256" key="5">
    <source>
        <dbReference type="ARBA" id="ARBA00022574"/>
    </source>
</evidence>
<protein>
    <recommendedName>
        <fullName evidence="12">Beta'-coat protein</fullName>
    </recommendedName>
</protein>
<keyword evidence="17" id="KW-1185">Reference proteome</keyword>
<accession>A0A8S1UP12</accession>
<feature type="repeat" description="WD" evidence="13">
    <location>
        <begin position="47"/>
        <end position="81"/>
    </location>
</feature>
<dbReference type="PANTHER" id="PTHR19876">
    <property type="entry name" value="COATOMER"/>
    <property type="match status" value="1"/>
</dbReference>
<evidence type="ECO:0000256" key="2">
    <source>
        <dbReference type="ARBA" id="ARBA00004496"/>
    </source>
</evidence>
<feature type="repeat" description="WD" evidence="13">
    <location>
        <begin position="190"/>
        <end position="231"/>
    </location>
</feature>
<keyword evidence="4" id="KW-0963">Cytoplasm</keyword>
<name>A0A8S1UP12_PAROT</name>
<feature type="domain" description="Coatomer alpha subunit C-terminal" evidence="14">
    <location>
        <begin position="855"/>
        <end position="1167"/>
    </location>
</feature>
<dbReference type="GO" id="GO:0005198">
    <property type="term" value="F:structural molecule activity"/>
    <property type="evidence" value="ECO:0007669"/>
    <property type="project" value="InterPro"/>
</dbReference>
<feature type="domain" description="COPA/B TPR" evidence="15">
    <location>
        <begin position="623"/>
        <end position="743"/>
    </location>
</feature>
<comment type="caution">
    <text evidence="16">The sequence shown here is derived from an EMBL/GenBank/DDBJ whole genome shotgun (WGS) entry which is preliminary data.</text>
</comment>
<reference evidence="16" key="1">
    <citation type="submission" date="2021-01" db="EMBL/GenBank/DDBJ databases">
        <authorList>
            <consortium name="Genoscope - CEA"/>
            <person name="William W."/>
        </authorList>
    </citation>
    <scope>NUCLEOTIDE SEQUENCE</scope>
</reference>
<evidence type="ECO:0000256" key="6">
    <source>
        <dbReference type="ARBA" id="ARBA00022737"/>
    </source>
</evidence>
<proteinExistence type="predicted"/>
<dbReference type="OrthoDB" id="10261470at2759"/>
<comment type="subcellular location">
    <subcellularLocation>
        <location evidence="2">Cytoplasm</location>
    </subcellularLocation>
    <subcellularLocation>
        <location evidence="1">Golgi apparatus membrane</location>
        <topology evidence="1">Peripheral membrane protein</topology>
        <orientation evidence="1">Cytoplasmic side</orientation>
    </subcellularLocation>
</comment>
<evidence type="ECO:0000256" key="11">
    <source>
        <dbReference type="ARBA" id="ARBA00025536"/>
    </source>
</evidence>
<evidence type="ECO:0000256" key="8">
    <source>
        <dbReference type="ARBA" id="ARBA00022927"/>
    </source>
</evidence>
<feature type="repeat" description="WD" evidence="13">
    <location>
        <begin position="87"/>
        <end position="128"/>
    </location>
</feature>